<dbReference type="Proteomes" id="UP000236333">
    <property type="component" value="Unassembled WGS sequence"/>
</dbReference>
<evidence type="ECO:0000313" key="2">
    <source>
        <dbReference type="EMBL" id="PNH11923.1"/>
    </source>
</evidence>
<keyword evidence="3" id="KW-1185">Reference proteome</keyword>
<reference evidence="2 3" key="1">
    <citation type="journal article" date="2017" name="Mol. Biol. Evol.">
        <title>The 4-celled Tetrabaena socialis nuclear genome reveals the essential components for genetic control of cell number at the origin of multicellularity in the volvocine lineage.</title>
        <authorList>
            <person name="Featherston J."/>
            <person name="Arakaki Y."/>
            <person name="Hanschen E.R."/>
            <person name="Ferris P.J."/>
            <person name="Michod R.E."/>
            <person name="Olson B.J.S.C."/>
            <person name="Nozaki H."/>
            <person name="Durand P.M."/>
        </authorList>
    </citation>
    <scope>NUCLEOTIDE SEQUENCE [LARGE SCALE GENOMIC DNA]</scope>
    <source>
        <strain evidence="2 3">NIES-571</strain>
    </source>
</reference>
<protein>
    <submittedName>
        <fullName evidence="2">Uncharacterized protein</fullName>
    </submittedName>
</protein>
<feature type="compositionally biased region" description="Low complexity" evidence="1">
    <location>
        <begin position="126"/>
        <end position="137"/>
    </location>
</feature>
<comment type="caution">
    <text evidence="2">The sequence shown here is derived from an EMBL/GenBank/DDBJ whole genome shotgun (WGS) entry which is preliminary data.</text>
</comment>
<evidence type="ECO:0000256" key="1">
    <source>
        <dbReference type="SAM" id="MobiDB-lite"/>
    </source>
</evidence>
<name>A0A2J8AHC3_9CHLO</name>
<proteinExistence type="predicted"/>
<dbReference type="AlphaFoldDB" id="A0A2J8AHC3"/>
<organism evidence="2 3">
    <name type="scientific">Tetrabaena socialis</name>
    <dbReference type="NCBI Taxonomy" id="47790"/>
    <lineage>
        <taxon>Eukaryota</taxon>
        <taxon>Viridiplantae</taxon>
        <taxon>Chlorophyta</taxon>
        <taxon>core chlorophytes</taxon>
        <taxon>Chlorophyceae</taxon>
        <taxon>CS clade</taxon>
        <taxon>Chlamydomonadales</taxon>
        <taxon>Tetrabaenaceae</taxon>
        <taxon>Tetrabaena</taxon>
    </lineage>
</organism>
<feature type="region of interest" description="Disordered" evidence="1">
    <location>
        <begin position="1"/>
        <end position="52"/>
    </location>
</feature>
<evidence type="ECO:0000313" key="3">
    <source>
        <dbReference type="Proteomes" id="UP000236333"/>
    </source>
</evidence>
<accession>A0A2J8AHC3</accession>
<feature type="region of interest" description="Disordered" evidence="1">
    <location>
        <begin position="110"/>
        <end position="140"/>
    </location>
</feature>
<dbReference type="EMBL" id="PGGS01000019">
    <property type="protein sequence ID" value="PNH11923.1"/>
    <property type="molecule type" value="Genomic_DNA"/>
</dbReference>
<sequence length="226" mass="23637">MAAFPNNIAMQGGLRRGERTAPAQQTSKQPPAPLSAATPEPEPNPARPDHRRERLVRGVDSGSVSACASRAAVSASSAVSALAPSPSRAAAMLPSLLSLMNFSKWFRSSSSAKTSKGPDVPPMAVSTSSASNSLPTSKEPMRASLKVMTSVSISGVTRVPPATASLQRLLTTAMRCAVSIEGEMPPATSVGMKRGVMQGMMRLLFFASVYFRNSSASRRPSAVDSM</sequence>
<gene>
    <name evidence="2" type="ORF">TSOC_001246</name>
</gene>